<dbReference type="GO" id="GO:0046922">
    <property type="term" value="F:peptide-O-fucosyltransferase activity"/>
    <property type="evidence" value="ECO:0007669"/>
    <property type="project" value="UniProtKB-EC"/>
</dbReference>
<comment type="subcellular location">
    <subcellularLocation>
        <location evidence="1">Endoplasmic reticulum</location>
    </subcellularLocation>
</comment>
<dbReference type="InterPro" id="IPR045130">
    <property type="entry name" value="OFUT2-like"/>
</dbReference>
<dbReference type="GO" id="GO:0005783">
    <property type="term" value="C:endoplasmic reticulum"/>
    <property type="evidence" value="ECO:0007669"/>
    <property type="project" value="UniProtKB-SubCell"/>
</dbReference>
<dbReference type="Gene3D" id="3.40.50.11350">
    <property type="match status" value="1"/>
</dbReference>
<evidence type="ECO:0000256" key="8">
    <source>
        <dbReference type="ARBA" id="ARBA00025803"/>
    </source>
</evidence>
<evidence type="ECO:0000256" key="5">
    <source>
        <dbReference type="ARBA" id="ARBA00022824"/>
    </source>
</evidence>
<dbReference type="GO" id="GO:0006004">
    <property type="term" value="P:fucose metabolic process"/>
    <property type="evidence" value="ECO:0007669"/>
    <property type="project" value="UniProtKB-KW"/>
</dbReference>
<evidence type="ECO:0000256" key="10">
    <source>
        <dbReference type="ARBA" id="ARBA00033083"/>
    </source>
</evidence>
<accession>A0A914YBM1</accession>
<comment type="catalytic activity">
    <reaction evidence="11">
        <text>L-threonyl-[protein] + GDP-beta-L-fucose = 3-O-(alpha-L-fucosyl)-L-threonyl-[protein] + GDP + H(+)</text>
        <dbReference type="Rhea" id="RHEA:70491"/>
        <dbReference type="Rhea" id="RHEA-COMP:11060"/>
        <dbReference type="Rhea" id="RHEA-COMP:17915"/>
        <dbReference type="ChEBI" id="CHEBI:15378"/>
        <dbReference type="ChEBI" id="CHEBI:30013"/>
        <dbReference type="ChEBI" id="CHEBI:57273"/>
        <dbReference type="ChEBI" id="CHEBI:58189"/>
        <dbReference type="ChEBI" id="CHEBI:189631"/>
        <dbReference type="EC" id="2.4.1.221"/>
    </reaction>
    <physiologicalReaction direction="left-to-right" evidence="11">
        <dbReference type="Rhea" id="RHEA:70492"/>
    </physiologicalReaction>
</comment>
<dbReference type="Proteomes" id="UP000887577">
    <property type="component" value="Unplaced"/>
</dbReference>
<evidence type="ECO:0000256" key="2">
    <source>
        <dbReference type="ARBA" id="ARBA00004922"/>
    </source>
</evidence>
<evidence type="ECO:0000313" key="13">
    <source>
        <dbReference type="Proteomes" id="UP000887577"/>
    </source>
</evidence>
<comment type="similarity">
    <text evidence="8">Belongs to the glycosyltransferase 68 family.</text>
</comment>
<dbReference type="InterPro" id="IPR019378">
    <property type="entry name" value="GDP-Fuc_O-FucTrfase"/>
</dbReference>
<evidence type="ECO:0000256" key="9">
    <source>
        <dbReference type="ARBA" id="ARBA00026232"/>
    </source>
</evidence>
<dbReference type="Gene3D" id="3.40.50.11340">
    <property type="match status" value="1"/>
</dbReference>
<dbReference type="PANTHER" id="PTHR13398">
    <property type="entry name" value="GDP-FUCOSE PROTEIN O-FUCOSYLTRANSFERASE 2"/>
    <property type="match status" value="1"/>
</dbReference>
<evidence type="ECO:0000256" key="4">
    <source>
        <dbReference type="ARBA" id="ARBA00022679"/>
    </source>
</evidence>
<dbReference type="EC" id="2.4.1.221" evidence="3"/>
<evidence type="ECO:0000256" key="7">
    <source>
        <dbReference type="ARBA" id="ARBA00023277"/>
    </source>
</evidence>
<dbReference type="PANTHER" id="PTHR13398:SF0">
    <property type="entry name" value="GDP-FUCOSE PROTEIN O-FUCOSYLTRANSFERASE 2"/>
    <property type="match status" value="1"/>
</dbReference>
<evidence type="ECO:0000256" key="6">
    <source>
        <dbReference type="ARBA" id="ARBA00023253"/>
    </source>
</evidence>
<evidence type="ECO:0000313" key="14">
    <source>
        <dbReference type="WBParaSite" id="PSU_v2.g16818.t1"/>
    </source>
</evidence>
<keyword evidence="7" id="KW-0119">Carbohydrate metabolism</keyword>
<keyword evidence="5" id="KW-0256">Endoplasmic reticulum</keyword>
<reference evidence="14" key="1">
    <citation type="submission" date="2022-11" db="UniProtKB">
        <authorList>
            <consortium name="WormBaseParasite"/>
        </authorList>
    </citation>
    <scope>IDENTIFICATION</scope>
</reference>
<comment type="catalytic activity">
    <reaction evidence="12">
        <text>L-seryl-[protein] + GDP-beta-L-fucose = 3-O-(alpha-L-fucosyl)-L-seryl-[protein] + GDP + H(+)</text>
        <dbReference type="Rhea" id="RHEA:63644"/>
        <dbReference type="Rhea" id="RHEA-COMP:9863"/>
        <dbReference type="Rhea" id="RHEA-COMP:17914"/>
        <dbReference type="ChEBI" id="CHEBI:15378"/>
        <dbReference type="ChEBI" id="CHEBI:29999"/>
        <dbReference type="ChEBI" id="CHEBI:57273"/>
        <dbReference type="ChEBI" id="CHEBI:58189"/>
        <dbReference type="ChEBI" id="CHEBI:189632"/>
        <dbReference type="EC" id="2.4.1.221"/>
    </reaction>
    <physiologicalReaction direction="left-to-right" evidence="12">
        <dbReference type="Rhea" id="RHEA:63645"/>
    </physiologicalReaction>
</comment>
<protein>
    <recommendedName>
        <fullName evidence="9">GDP-fucose protein O-fucosyltransferase 2</fullName>
        <ecNumber evidence="3">2.4.1.221</ecNumber>
    </recommendedName>
    <alternativeName>
        <fullName evidence="10">Peptide-O-fucosyltransferase 2</fullName>
    </alternativeName>
</protein>
<keyword evidence="6" id="KW-0294">Fucose metabolism</keyword>
<organism evidence="13 14">
    <name type="scientific">Panagrolaimus superbus</name>
    <dbReference type="NCBI Taxonomy" id="310955"/>
    <lineage>
        <taxon>Eukaryota</taxon>
        <taxon>Metazoa</taxon>
        <taxon>Ecdysozoa</taxon>
        <taxon>Nematoda</taxon>
        <taxon>Chromadorea</taxon>
        <taxon>Rhabditida</taxon>
        <taxon>Tylenchina</taxon>
        <taxon>Panagrolaimomorpha</taxon>
        <taxon>Panagrolaimoidea</taxon>
        <taxon>Panagrolaimidae</taxon>
        <taxon>Panagrolaimus</taxon>
    </lineage>
</organism>
<dbReference type="WBParaSite" id="PSU_v2.g16818.t1">
    <property type="protein sequence ID" value="PSU_v2.g16818.t1"/>
    <property type="gene ID" value="PSU_v2.g16818"/>
</dbReference>
<evidence type="ECO:0000256" key="3">
    <source>
        <dbReference type="ARBA" id="ARBA00012196"/>
    </source>
</evidence>
<evidence type="ECO:0000256" key="12">
    <source>
        <dbReference type="ARBA" id="ARBA00048647"/>
    </source>
</evidence>
<keyword evidence="4" id="KW-0808">Transferase</keyword>
<sequence length="418" mass="49372">MITFCYVENEADYITISTNSANVSTAKDRRYLLYEVNFGEGFNLRRDVYMRVAQTVQSLRQKGDNYILVLPPWGNLYHWRDRARRVPWRELFDLKSLNLFVPVIEFEEFLEDNGNVIDHVIYLQHYAEGWNNGQWEEKFDVRKCINADNYYAKDGNMWKGFFYSYDNIKAKNLTCLSIQGEAKTLANAISSMFFDLKTVFIDRAETVLHDSFGNEIYWRIRRSMRYASNLREYAEEYRQEYLDSNFEDDRITYPESWVDEYHQERSAVGGNYIAAHLRRQDFIRSHDKDVPSLEEAAIQLKKICDKLLIKKVFVATDADQEEIDQLSNLLSSHNIKLYSFMPQTLLSDGAISIIDQIIASKARYFIGTHSSTFSYRIREDREIMHFSLESTFNNFCKYSKDIGNKDKCEQPAKWKIVY</sequence>
<evidence type="ECO:0000256" key="11">
    <source>
        <dbReference type="ARBA" id="ARBA00047273"/>
    </source>
</evidence>
<proteinExistence type="inferred from homology"/>
<comment type="pathway">
    <text evidence="2">Protein modification; protein glycosylation.</text>
</comment>
<dbReference type="AlphaFoldDB" id="A0A914YBM1"/>
<dbReference type="CDD" id="cd11298">
    <property type="entry name" value="O-FucT-2"/>
    <property type="match status" value="1"/>
</dbReference>
<dbReference type="Pfam" id="PF10250">
    <property type="entry name" value="O-FucT"/>
    <property type="match status" value="1"/>
</dbReference>
<evidence type="ECO:0000256" key="1">
    <source>
        <dbReference type="ARBA" id="ARBA00004240"/>
    </source>
</evidence>
<keyword evidence="13" id="KW-1185">Reference proteome</keyword>
<name>A0A914YBM1_9BILA</name>